<dbReference type="AlphaFoldDB" id="A0A0A9G574"/>
<keyword evidence="1" id="KW-0732">Signal</keyword>
<feature type="signal peptide" evidence="1">
    <location>
        <begin position="1"/>
        <end position="24"/>
    </location>
</feature>
<evidence type="ECO:0000256" key="1">
    <source>
        <dbReference type="SAM" id="SignalP"/>
    </source>
</evidence>
<evidence type="ECO:0000313" key="2">
    <source>
        <dbReference type="EMBL" id="JAE20250.1"/>
    </source>
</evidence>
<feature type="chain" id="PRO_5002062440" evidence="1">
    <location>
        <begin position="25"/>
        <end position="45"/>
    </location>
</feature>
<proteinExistence type="predicted"/>
<protein>
    <submittedName>
        <fullName evidence="2">Uncharacterized protein</fullName>
    </submittedName>
</protein>
<organism evidence="2">
    <name type="scientific">Arundo donax</name>
    <name type="common">Giant reed</name>
    <name type="synonym">Donax arundinaceus</name>
    <dbReference type="NCBI Taxonomy" id="35708"/>
    <lineage>
        <taxon>Eukaryota</taxon>
        <taxon>Viridiplantae</taxon>
        <taxon>Streptophyta</taxon>
        <taxon>Embryophyta</taxon>
        <taxon>Tracheophyta</taxon>
        <taxon>Spermatophyta</taxon>
        <taxon>Magnoliopsida</taxon>
        <taxon>Liliopsida</taxon>
        <taxon>Poales</taxon>
        <taxon>Poaceae</taxon>
        <taxon>PACMAD clade</taxon>
        <taxon>Arundinoideae</taxon>
        <taxon>Arundineae</taxon>
        <taxon>Arundo</taxon>
    </lineage>
</organism>
<name>A0A0A9G574_ARUDO</name>
<dbReference type="EMBL" id="GBRH01177646">
    <property type="protein sequence ID" value="JAE20250.1"/>
    <property type="molecule type" value="Transcribed_RNA"/>
</dbReference>
<reference evidence="2" key="2">
    <citation type="journal article" date="2015" name="Data Brief">
        <title>Shoot transcriptome of the giant reed, Arundo donax.</title>
        <authorList>
            <person name="Barrero R.A."/>
            <person name="Guerrero F.D."/>
            <person name="Moolhuijzen P."/>
            <person name="Goolsby J.A."/>
            <person name="Tidwell J."/>
            <person name="Bellgard S.E."/>
            <person name="Bellgard M.I."/>
        </authorList>
    </citation>
    <scope>NUCLEOTIDE SEQUENCE</scope>
    <source>
        <tissue evidence="2">Shoot tissue taken approximately 20 cm above the soil surface</tissue>
    </source>
</reference>
<accession>A0A0A9G574</accession>
<sequence>MAKGLLRSLLEGLGLAAASVRCAAIDSCSCYCSRSMQACMYSSWW</sequence>
<reference evidence="2" key="1">
    <citation type="submission" date="2014-09" db="EMBL/GenBank/DDBJ databases">
        <authorList>
            <person name="Magalhaes I.L.F."/>
            <person name="Oliveira U."/>
            <person name="Santos F.R."/>
            <person name="Vidigal T.H.D.A."/>
            <person name="Brescovit A.D."/>
            <person name="Santos A.J."/>
        </authorList>
    </citation>
    <scope>NUCLEOTIDE SEQUENCE</scope>
    <source>
        <tissue evidence="2">Shoot tissue taken approximately 20 cm above the soil surface</tissue>
    </source>
</reference>